<keyword evidence="2" id="KW-1185">Reference proteome</keyword>
<dbReference type="AlphaFoldDB" id="A0ABD5RWV1"/>
<comment type="caution">
    <text evidence="1">The sequence shown here is derived from an EMBL/GenBank/DDBJ whole genome shotgun (WGS) entry which is preliminary data.</text>
</comment>
<gene>
    <name evidence="1" type="ORF">ACFQE1_02170</name>
</gene>
<sequence length="63" mass="6803">MSENKLKLAEGAILTEYEAALNEFRESPPGFGGERVRALEDALDLIAAVDGAELGVEVKKQIE</sequence>
<reference evidence="1 2" key="1">
    <citation type="journal article" date="2019" name="Int. J. Syst. Evol. Microbiol.">
        <title>The Global Catalogue of Microorganisms (GCM) 10K type strain sequencing project: providing services to taxonomists for standard genome sequencing and annotation.</title>
        <authorList>
            <consortium name="The Broad Institute Genomics Platform"/>
            <consortium name="The Broad Institute Genome Sequencing Center for Infectious Disease"/>
            <person name="Wu L."/>
            <person name="Ma J."/>
        </authorList>
    </citation>
    <scope>NUCLEOTIDE SEQUENCE [LARGE SCALE GENOMIC DNA]</scope>
    <source>
        <strain evidence="1 2">NBRC 111368</strain>
    </source>
</reference>
<evidence type="ECO:0000313" key="1">
    <source>
        <dbReference type="EMBL" id="MFC6723217.1"/>
    </source>
</evidence>
<dbReference type="EMBL" id="JBHSWU010000007">
    <property type="protein sequence ID" value="MFC6723217.1"/>
    <property type="molecule type" value="Genomic_DNA"/>
</dbReference>
<proteinExistence type="predicted"/>
<dbReference type="Proteomes" id="UP001596328">
    <property type="component" value="Unassembled WGS sequence"/>
</dbReference>
<accession>A0ABD5RWV1</accession>
<protein>
    <submittedName>
        <fullName evidence="1">Uncharacterized protein</fullName>
    </submittedName>
</protein>
<evidence type="ECO:0000313" key="2">
    <source>
        <dbReference type="Proteomes" id="UP001596328"/>
    </source>
</evidence>
<organism evidence="1 2">
    <name type="scientific">Halobium palmae</name>
    <dbReference type="NCBI Taxonomy" id="1776492"/>
    <lineage>
        <taxon>Archaea</taxon>
        <taxon>Methanobacteriati</taxon>
        <taxon>Methanobacteriota</taxon>
        <taxon>Stenosarchaea group</taxon>
        <taxon>Halobacteria</taxon>
        <taxon>Halobacteriales</taxon>
        <taxon>Haloferacaceae</taxon>
        <taxon>Halobium</taxon>
    </lineage>
</organism>
<name>A0ABD5RWV1_9EURY</name>